<dbReference type="GO" id="GO:0005886">
    <property type="term" value="C:plasma membrane"/>
    <property type="evidence" value="ECO:0007669"/>
    <property type="project" value="TreeGrafter"/>
</dbReference>
<sequence length="134" mass="15131">MKKQPSRIFWILIGFISLGLGTVGILLPILPTVPFYMAAAFCFAKSSPRLHQWFLGTGLYKKHLESFAEEKSMTMKTKCSIVGTVTVVMLAGFLAMHRVPAGRICILIVWICHILYFFFKVETKKTGHKEAAYD</sequence>
<keyword evidence="1" id="KW-0812">Transmembrane</keyword>
<evidence type="ECO:0000313" key="2">
    <source>
        <dbReference type="EMBL" id="GFO85433.1"/>
    </source>
</evidence>
<dbReference type="EMBL" id="BLYI01000038">
    <property type="protein sequence ID" value="GFO85433.1"/>
    <property type="molecule type" value="Genomic_DNA"/>
</dbReference>
<dbReference type="PANTHER" id="PTHR35813">
    <property type="entry name" value="INNER MEMBRANE PROTEIN YBAN"/>
    <property type="match status" value="1"/>
</dbReference>
<dbReference type="RefSeq" id="WP_201311139.1">
    <property type="nucleotide sequence ID" value="NZ_BLYI01000038.1"/>
</dbReference>
<dbReference type="Pfam" id="PF04304">
    <property type="entry name" value="DUF454"/>
    <property type="match status" value="1"/>
</dbReference>
<organism evidence="2 3">
    <name type="scientific">Anaerostipes butyraticus</name>
    <dbReference type="NCBI Taxonomy" id="645466"/>
    <lineage>
        <taxon>Bacteria</taxon>
        <taxon>Bacillati</taxon>
        <taxon>Bacillota</taxon>
        <taxon>Clostridia</taxon>
        <taxon>Lachnospirales</taxon>
        <taxon>Lachnospiraceae</taxon>
        <taxon>Anaerostipes</taxon>
    </lineage>
</organism>
<dbReference type="PIRSF" id="PIRSF016789">
    <property type="entry name" value="DUF454"/>
    <property type="match status" value="1"/>
</dbReference>
<protein>
    <submittedName>
        <fullName evidence="2">Membrane protein</fullName>
    </submittedName>
</protein>
<dbReference type="PANTHER" id="PTHR35813:SF1">
    <property type="entry name" value="INNER MEMBRANE PROTEIN YBAN"/>
    <property type="match status" value="1"/>
</dbReference>
<dbReference type="InterPro" id="IPR007401">
    <property type="entry name" value="DUF454"/>
</dbReference>
<name>A0A916VDP0_9FIRM</name>
<comment type="caution">
    <text evidence="2">The sequence shown here is derived from an EMBL/GenBank/DDBJ whole genome shotgun (WGS) entry which is preliminary data.</text>
</comment>
<feature type="transmembrane region" description="Helical" evidence="1">
    <location>
        <begin position="7"/>
        <end position="29"/>
    </location>
</feature>
<keyword evidence="1" id="KW-1133">Transmembrane helix</keyword>
<accession>A0A916VDP0</accession>
<evidence type="ECO:0000256" key="1">
    <source>
        <dbReference type="SAM" id="Phobius"/>
    </source>
</evidence>
<keyword evidence="1" id="KW-0472">Membrane</keyword>
<dbReference type="Proteomes" id="UP000613208">
    <property type="component" value="Unassembled WGS sequence"/>
</dbReference>
<reference evidence="2" key="1">
    <citation type="submission" date="2020-06" db="EMBL/GenBank/DDBJ databases">
        <title>Characterization of fructooligosaccharide metabolism and fructooligosaccharide-degrading enzymes in human commensal butyrate producers.</title>
        <authorList>
            <person name="Tanno H."/>
            <person name="Fujii T."/>
            <person name="Hirano K."/>
            <person name="Maeno S."/>
            <person name="Tonozuka T."/>
            <person name="Sakamoto M."/>
            <person name="Ohkuma M."/>
            <person name="Tochio T."/>
            <person name="Endo A."/>
        </authorList>
    </citation>
    <scope>NUCLEOTIDE SEQUENCE</scope>
    <source>
        <strain evidence="2">JCM 17466</strain>
    </source>
</reference>
<evidence type="ECO:0000313" key="3">
    <source>
        <dbReference type="Proteomes" id="UP000613208"/>
    </source>
</evidence>
<dbReference type="AlphaFoldDB" id="A0A916VDP0"/>
<feature type="transmembrane region" description="Helical" evidence="1">
    <location>
        <begin position="101"/>
        <end position="119"/>
    </location>
</feature>
<keyword evidence="3" id="KW-1185">Reference proteome</keyword>
<gene>
    <name evidence="2" type="ORF">ANBU17_17800</name>
</gene>
<proteinExistence type="predicted"/>